<evidence type="ECO:0000256" key="5">
    <source>
        <dbReference type="ARBA" id="ARBA00023163"/>
    </source>
</evidence>
<evidence type="ECO:0000256" key="1">
    <source>
        <dbReference type="ARBA" id="ARBA00012418"/>
    </source>
</evidence>
<dbReference type="SUPFAM" id="SSF64484">
    <property type="entry name" value="beta and beta-prime subunits of DNA dependent RNA-polymerase"/>
    <property type="match status" value="1"/>
</dbReference>
<evidence type="ECO:0000259" key="6">
    <source>
        <dbReference type="Pfam" id="PF04563"/>
    </source>
</evidence>
<dbReference type="EC" id="2.7.7.6" evidence="1"/>
<keyword evidence="3" id="KW-0808">Transferase</keyword>
<dbReference type="Gene3D" id="3.90.1100.10">
    <property type="match status" value="1"/>
</dbReference>
<keyword evidence="2" id="KW-0240">DNA-directed RNA polymerase</keyword>
<evidence type="ECO:0000313" key="7">
    <source>
        <dbReference type="EMBL" id="SVA90209.1"/>
    </source>
</evidence>
<dbReference type="Pfam" id="PF04563">
    <property type="entry name" value="RNA_pol_Rpb2_1"/>
    <property type="match status" value="1"/>
</dbReference>
<proteinExistence type="predicted"/>
<feature type="domain" description="RNA polymerase beta subunit protrusion" evidence="6">
    <location>
        <begin position="27"/>
        <end position="156"/>
    </location>
</feature>
<dbReference type="GO" id="GO:0006351">
    <property type="term" value="P:DNA-templated transcription"/>
    <property type="evidence" value="ECO:0007669"/>
    <property type="project" value="InterPro"/>
</dbReference>
<name>A0A381ZLY3_9ZZZZ</name>
<sequence length="203" mass="23427">MSLDYINIKKIRKSFGKIPLVTSLPNLIEVQKRSFDNFLQLKRNPKERENSGLHAVFKSVFPINDYTERATVDYVSYDIGIPKYDVEECSQRGMTFGAPLLVSFRLIVWDIDEIAGTKSVRDIKEQEVYMGDIPLMTKSATFIVNGTERVVVSQMHRSPGVFFDHDFGKTHTSGRYLYNARIIPYRGSWLDFEHDAKNNIHAR</sequence>
<dbReference type="EMBL" id="UINC01021827">
    <property type="protein sequence ID" value="SVA90209.1"/>
    <property type="molecule type" value="Genomic_DNA"/>
</dbReference>
<dbReference type="GO" id="GO:0003899">
    <property type="term" value="F:DNA-directed RNA polymerase activity"/>
    <property type="evidence" value="ECO:0007669"/>
    <property type="project" value="UniProtKB-EC"/>
</dbReference>
<keyword evidence="4" id="KW-0548">Nucleotidyltransferase</keyword>
<protein>
    <recommendedName>
        <fullName evidence="1">DNA-directed RNA polymerase</fullName>
        <ecNumber evidence="1">2.7.7.6</ecNumber>
    </recommendedName>
</protein>
<organism evidence="7">
    <name type="scientific">marine metagenome</name>
    <dbReference type="NCBI Taxonomy" id="408172"/>
    <lineage>
        <taxon>unclassified sequences</taxon>
        <taxon>metagenomes</taxon>
        <taxon>ecological metagenomes</taxon>
    </lineage>
</organism>
<dbReference type="InterPro" id="IPR037034">
    <property type="entry name" value="RNA_pol_Rpb2_2_sf"/>
</dbReference>
<feature type="non-terminal residue" evidence="7">
    <location>
        <position position="203"/>
    </location>
</feature>
<dbReference type="GO" id="GO:0000428">
    <property type="term" value="C:DNA-directed RNA polymerase complex"/>
    <property type="evidence" value="ECO:0007669"/>
    <property type="project" value="UniProtKB-KW"/>
</dbReference>
<dbReference type="GO" id="GO:0003677">
    <property type="term" value="F:DNA binding"/>
    <property type="evidence" value="ECO:0007669"/>
    <property type="project" value="InterPro"/>
</dbReference>
<evidence type="ECO:0000256" key="4">
    <source>
        <dbReference type="ARBA" id="ARBA00022695"/>
    </source>
</evidence>
<accession>A0A381ZLY3</accession>
<dbReference type="Gene3D" id="3.90.1110.10">
    <property type="entry name" value="RNA polymerase Rpb2, domain 2"/>
    <property type="match status" value="1"/>
</dbReference>
<dbReference type="AlphaFoldDB" id="A0A381ZLY3"/>
<evidence type="ECO:0000256" key="3">
    <source>
        <dbReference type="ARBA" id="ARBA00022679"/>
    </source>
</evidence>
<evidence type="ECO:0000256" key="2">
    <source>
        <dbReference type="ARBA" id="ARBA00022478"/>
    </source>
</evidence>
<gene>
    <name evidence="7" type="ORF">METZ01_LOCUS143063</name>
</gene>
<dbReference type="InterPro" id="IPR007644">
    <property type="entry name" value="RNA_pol_bsu_protrusion"/>
</dbReference>
<reference evidence="7" key="1">
    <citation type="submission" date="2018-05" db="EMBL/GenBank/DDBJ databases">
        <authorList>
            <person name="Lanie J.A."/>
            <person name="Ng W.-L."/>
            <person name="Kazmierczak K.M."/>
            <person name="Andrzejewski T.M."/>
            <person name="Davidsen T.M."/>
            <person name="Wayne K.J."/>
            <person name="Tettelin H."/>
            <person name="Glass J.I."/>
            <person name="Rusch D."/>
            <person name="Podicherti R."/>
            <person name="Tsui H.-C.T."/>
            <person name="Winkler M.E."/>
        </authorList>
    </citation>
    <scope>NUCLEOTIDE SEQUENCE</scope>
</reference>
<keyword evidence="5" id="KW-0804">Transcription</keyword>